<dbReference type="EMBL" id="JBBBZM010000368">
    <property type="protein sequence ID" value="KAL0630835.1"/>
    <property type="molecule type" value="Genomic_DNA"/>
</dbReference>
<dbReference type="InterPro" id="IPR009003">
    <property type="entry name" value="Peptidase_S1_PA"/>
</dbReference>
<evidence type="ECO:0000313" key="2">
    <source>
        <dbReference type="Proteomes" id="UP001447188"/>
    </source>
</evidence>
<comment type="caution">
    <text evidence="1">The sequence shown here is derived from an EMBL/GenBank/DDBJ whole genome shotgun (WGS) entry which is preliminary data.</text>
</comment>
<gene>
    <name evidence="1" type="ORF">Q9L58_010316</name>
</gene>
<dbReference type="SUPFAM" id="SSF50494">
    <property type="entry name" value="Trypsin-like serine proteases"/>
    <property type="match status" value="1"/>
</dbReference>
<evidence type="ECO:0000313" key="1">
    <source>
        <dbReference type="EMBL" id="KAL0630835.1"/>
    </source>
</evidence>
<dbReference type="Proteomes" id="UP001447188">
    <property type="component" value="Unassembled WGS sequence"/>
</dbReference>
<keyword evidence="2" id="KW-1185">Reference proteome</keyword>
<proteinExistence type="predicted"/>
<accession>A0ABR3G4X2</accession>
<organism evidence="1 2">
    <name type="scientific">Discina gigas</name>
    <dbReference type="NCBI Taxonomy" id="1032678"/>
    <lineage>
        <taxon>Eukaryota</taxon>
        <taxon>Fungi</taxon>
        <taxon>Dikarya</taxon>
        <taxon>Ascomycota</taxon>
        <taxon>Pezizomycotina</taxon>
        <taxon>Pezizomycetes</taxon>
        <taxon>Pezizales</taxon>
        <taxon>Discinaceae</taxon>
        <taxon>Discina</taxon>
    </lineage>
</organism>
<sequence length="376" mass="41597">MSFGFKCVRPLWVGTGRSPLVARRGLCRVAPGLRPPFWQRVAFLLQMWGASLLQRRYARLISMIQHKMLFNGQDRPQGDTGPAFFQQEAALIDASFNVRGAMSCGTGFFYMFPLPEDPESGIPVIITNKHVMEGAKELKLHLKLIQTGTPIQEDGTAEDEVDFSFEIENPLFAMHPDPNIDLCALNIAGLIEQLAEHDAVMKATYVSPKMHLDLPELKLVRVIEPVVMVGYPNGLWDEKNNRPITRRGQTASHALLNWNGRREFMIDAACFGGSSGSPVFIYEDGMVRSSADGISPGTRAKFIGVLWGGPVLNAEGRMEIREVPTALQEVPITTHMLNLGFVVHASAVNDLFPVLLAEAGSTPVRYEVVSDRRAPE</sequence>
<protein>
    <recommendedName>
        <fullName evidence="3">Trypsin-like peptidase domain-containing protein</fullName>
    </recommendedName>
</protein>
<dbReference type="Gene3D" id="2.40.10.120">
    <property type="match status" value="1"/>
</dbReference>
<name>A0ABR3G4X2_9PEZI</name>
<reference evidence="1 2" key="1">
    <citation type="submission" date="2024-02" db="EMBL/GenBank/DDBJ databases">
        <title>Discinaceae phylogenomics.</title>
        <authorList>
            <person name="Dirks A.C."/>
            <person name="James T.Y."/>
        </authorList>
    </citation>
    <scope>NUCLEOTIDE SEQUENCE [LARGE SCALE GENOMIC DNA]</scope>
    <source>
        <strain evidence="1 2">ACD0624</strain>
    </source>
</reference>
<evidence type="ECO:0008006" key="3">
    <source>
        <dbReference type="Google" id="ProtNLM"/>
    </source>
</evidence>
<dbReference type="Pfam" id="PF13365">
    <property type="entry name" value="Trypsin_2"/>
    <property type="match status" value="1"/>
</dbReference>